<proteinExistence type="predicted"/>
<sequence length="217" mass="24031">MQWQIEPMPRWPYPETVSRRWNPFRAKFDATLELLADELDHLKVSGAVAVRVVAAEADVRRDGMLRARAEVRHPGVAVSFASAKFGPLTYPCDAFKGRYYGDPDWQVNLRAIALGLQHLRALDRYGVAARGEQYAGWRAIEAAAPVGFDSVDAALRWLGDFTEMPTAGHANGAVREAASLMLRRAAQKAHPDVGGDPTDWDRVDAARQLLQKARVIA</sequence>
<comment type="caution">
    <text evidence="1">The sequence shown here is derived from an EMBL/GenBank/DDBJ whole genome shotgun (WGS) entry which is preliminary data.</text>
</comment>
<evidence type="ECO:0000313" key="1">
    <source>
        <dbReference type="EMBL" id="MFC3510950.1"/>
    </source>
</evidence>
<protein>
    <recommendedName>
        <fullName evidence="3">Molecular chaperone DnaJ</fullName>
    </recommendedName>
</protein>
<gene>
    <name evidence="1" type="ORF">ACFORO_12310</name>
</gene>
<keyword evidence="2" id="KW-1185">Reference proteome</keyword>
<reference evidence="2" key="1">
    <citation type="journal article" date="2019" name="Int. J. Syst. Evol. Microbiol.">
        <title>The Global Catalogue of Microorganisms (GCM) 10K type strain sequencing project: providing services to taxonomists for standard genome sequencing and annotation.</title>
        <authorList>
            <consortium name="The Broad Institute Genomics Platform"/>
            <consortium name="The Broad Institute Genome Sequencing Center for Infectious Disease"/>
            <person name="Wu L."/>
            <person name="Ma J."/>
        </authorList>
    </citation>
    <scope>NUCLEOTIDE SEQUENCE [LARGE SCALE GENOMIC DNA]</scope>
    <source>
        <strain evidence="2">CGMCC 4.7682</strain>
    </source>
</reference>
<dbReference type="Proteomes" id="UP001595764">
    <property type="component" value="Unassembled WGS sequence"/>
</dbReference>
<name>A0ABV7QF98_9PSEU</name>
<accession>A0ABV7QF98</accession>
<evidence type="ECO:0000313" key="2">
    <source>
        <dbReference type="Proteomes" id="UP001595764"/>
    </source>
</evidence>
<organism evidence="1 2">
    <name type="scientific">Amycolatopsis halotolerans</name>
    <dbReference type="NCBI Taxonomy" id="330083"/>
    <lineage>
        <taxon>Bacteria</taxon>
        <taxon>Bacillati</taxon>
        <taxon>Actinomycetota</taxon>
        <taxon>Actinomycetes</taxon>
        <taxon>Pseudonocardiales</taxon>
        <taxon>Pseudonocardiaceae</taxon>
        <taxon>Amycolatopsis</taxon>
    </lineage>
</organism>
<dbReference type="EMBL" id="JBHRWI010000016">
    <property type="protein sequence ID" value="MFC3510950.1"/>
    <property type="molecule type" value="Genomic_DNA"/>
</dbReference>
<dbReference type="RefSeq" id="WP_377870018.1">
    <property type="nucleotide sequence ID" value="NZ_JBHMAY010000017.1"/>
</dbReference>
<evidence type="ECO:0008006" key="3">
    <source>
        <dbReference type="Google" id="ProtNLM"/>
    </source>
</evidence>